<sequence length="220" mass="25663">MKQAALKPNERELIKLIRFFSKRAAKLMEEGELSAEHSQLTAACQNLESQLLTHASNRSAIMDKRERLLNIIEDNAQCPKCSKADMLKRTGSTTNEYGWKCNTYKCRRCNTGFTWNRPNNPWDMVEFLEMYIGQLQLAMAAEQNQEVINHTEDAVVQMKDSLSRLRPVLQTSDEEIDALQQKEKEMDKLIHQFKTYLQIEKIKLNAYPEEEETEEEEDNQ</sequence>
<dbReference type="AlphaFoldDB" id="A0A2U1AY52"/>
<proteinExistence type="predicted"/>
<evidence type="ECO:0000313" key="2">
    <source>
        <dbReference type="Proteomes" id="UP000245466"/>
    </source>
</evidence>
<dbReference type="RefSeq" id="WP_116543271.1">
    <property type="nucleotide sequence ID" value="NZ_QEKI01000005.1"/>
</dbReference>
<name>A0A2U1AY52_9BACT</name>
<dbReference type="EMBL" id="QEKI01000005">
    <property type="protein sequence ID" value="PVY41350.1"/>
    <property type="molecule type" value="Genomic_DNA"/>
</dbReference>
<evidence type="ECO:0000313" key="1">
    <source>
        <dbReference type="EMBL" id="PVY41350.1"/>
    </source>
</evidence>
<protein>
    <submittedName>
        <fullName evidence="1">Uncharacterized protein</fullName>
    </submittedName>
</protein>
<accession>A0A2U1AY52</accession>
<keyword evidence="2" id="KW-1185">Reference proteome</keyword>
<dbReference type="OrthoDB" id="892590at2"/>
<dbReference type="Proteomes" id="UP000245466">
    <property type="component" value="Unassembled WGS sequence"/>
</dbReference>
<reference evidence="1 2" key="1">
    <citation type="submission" date="2018-04" db="EMBL/GenBank/DDBJ databases">
        <title>Genomic Encyclopedia of Type Strains, Phase IV (KMG-IV): sequencing the most valuable type-strain genomes for metagenomic binning, comparative biology and taxonomic classification.</title>
        <authorList>
            <person name="Goeker M."/>
        </authorList>
    </citation>
    <scope>NUCLEOTIDE SEQUENCE [LARGE SCALE GENOMIC DNA]</scope>
    <source>
        <strain evidence="1 2">DSM 100231</strain>
    </source>
</reference>
<organism evidence="1 2">
    <name type="scientific">Pontibacter virosus</name>
    <dbReference type="NCBI Taxonomy" id="1765052"/>
    <lineage>
        <taxon>Bacteria</taxon>
        <taxon>Pseudomonadati</taxon>
        <taxon>Bacteroidota</taxon>
        <taxon>Cytophagia</taxon>
        <taxon>Cytophagales</taxon>
        <taxon>Hymenobacteraceae</taxon>
        <taxon>Pontibacter</taxon>
    </lineage>
</organism>
<gene>
    <name evidence="1" type="ORF">C8E01_105279</name>
</gene>
<comment type="caution">
    <text evidence="1">The sequence shown here is derived from an EMBL/GenBank/DDBJ whole genome shotgun (WGS) entry which is preliminary data.</text>
</comment>